<comment type="caution">
    <text evidence="7">The sequence shown here is derived from an EMBL/GenBank/DDBJ whole genome shotgun (WGS) entry which is preliminary data.</text>
</comment>
<dbReference type="GO" id="GO:0016758">
    <property type="term" value="F:hexosyltransferase activity"/>
    <property type="evidence" value="ECO:0007669"/>
    <property type="project" value="InterPro"/>
</dbReference>
<evidence type="ECO:0000256" key="4">
    <source>
        <dbReference type="ARBA" id="ARBA00022679"/>
    </source>
</evidence>
<dbReference type="Proteomes" id="UP000180057">
    <property type="component" value="Unassembled WGS sequence"/>
</dbReference>
<organism evidence="7 8">
    <name type="scientific">Anaerobacillus alkalidiazotrophicus</name>
    <dbReference type="NCBI Taxonomy" id="472963"/>
    <lineage>
        <taxon>Bacteria</taxon>
        <taxon>Bacillati</taxon>
        <taxon>Bacillota</taxon>
        <taxon>Bacilli</taxon>
        <taxon>Bacillales</taxon>
        <taxon>Bacillaceae</taxon>
        <taxon>Anaerobacillus</taxon>
    </lineage>
</organism>
<dbReference type="STRING" id="472963.BKP45_15840"/>
<comment type="subcellular location">
    <subcellularLocation>
        <location evidence="1">Membrane</location>
    </subcellularLocation>
</comment>
<evidence type="ECO:0000259" key="5">
    <source>
        <dbReference type="Pfam" id="PF04101"/>
    </source>
</evidence>
<name>A0A1S2M2B5_9BACI</name>
<evidence type="ECO:0000256" key="1">
    <source>
        <dbReference type="ARBA" id="ARBA00004370"/>
    </source>
</evidence>
<dbReference type="Pfam" id="PF04101">
    <property type="entry name" value="Glyco_tran_28_C"/>
    <property type="match status" value="1"/>
</dbReference>
<protein>
    <recommendedName>
        <fullName evidence="9">UDP-N-acetylglucosamine--LPS N-acetylglucosamine transferase</fullName>
    </recommendedName>
</protein>
<dbReference type="InterPro" id="IPR050519">
    <property type="entry name" value="Glycosyltransf_28_UgtP"/>
</dbReference>
<dbReference type="Pfam" id="PF06925">
    <property type="entry name" value="MGDG_synth"/>
    <property type="match status" value="1"/>
</dbReference>
<keyword evidence="3" id="KW-0328">Glycosyltransferase</keyword>
<reference evidence="7 8" key="1">
    <citation type="submission" date="2016-10" db="EMBL/GenBank/DDBJ databases">
        <title>Draft genome sequences of four alkaliphilic bacteria belonging to the Anaerobacillus genus.</title>
        <authorList>
            <person name="Bassil N.M."/>
            <person name="Lloyd J.R."/>
        </authorList>
    </citation>
    <scope>NUCLEOTIDE SEQUENCE [LARGE SCALE GENOMIC DNA]</scope>
    <source>
        <strain evidence="7 8">DSM 22531</strain>
    </source>
</reference>
<evidence type="ECO:0000256" key="3">
    <source>
        <dbReference type="ARBA" id="ARBA00022676"/>
    </source>
</evidence>
<dbReference type="SUPFAM" id="SSF53756">
    <property type="entry name" value="UDP-Glycosyltransferase/glycogen phosphorylase"/>
    <property type="match status" value="1"/>
</dbReference>
<dbReference type="AlphaFoldDB" id="A0A1S2M2B5"/>
<dbReference type="PANTHER" id="PTHR43025">
    <property type="entry name" value="MONOGALACTOSYLDIACYLGLYCEROL SYNTHASE"/>
    <property type="match status" value="1"/>
</dbReference>
<dbReference type="PANTHER" id="PTHR43025:SF3">
    <property type="entry name" value="MONOGALACTOSYLDIACYLGLYCEROL SYNTHASE 1, CHLOROPLASTIC"/>
    <property type="match status" value="1"/>
</dbReference>
<dbReference type="OrthoDB" id="9815663at2"/>
<keyword evidence="8" id="KW-1185">Reference proteome</keyword>
<dbReference type="Gene3D" id="3.40.50.2000">
    <property type="entry name" value="Glycogen Phosphorylase B"/>
    <property type="match status" value="1"/>
</dbReference>
<evidence type="ECO:0008006" key="9">
    <source>
        <dbReference type="Google" id="ProtNLM"/>
    </source>
</evidence>
<proteinExistence type="inferred from homology"/>
<dbReference type="GO" id="GO:0009247">
    <property type="term" value="P:glycolipid biosynthetic process"/>
    <property type="evidence" value="ECO:0007669"/>
    <property type="project" value="InterPro"/>
</dbReference>
<feature type="domain" description="Diacylglycerol glucosyltransferase N-terminal" evidence="6">
    <location>
        <begin position="32"/>
        <end position="193"/>
    </location>
</feature>
<evidence type="ECO:0000313" key="8">
    <source>
        <dbReference type="Proteomes" id="UP000180057"/>
    </source>
</evidence>
<evidence type="ECO:0000256" key="2">
    <source>
        <dbReference type="ARBA" id="ARBA00006962"/>
    </source>
</evidence>
<keyword evidence="4" id="KW-0808">Transferase</keyword>
<accession>A0A1S2M2B5</accession>
<gene>
    <name evidence="7" type="ORF">BKP45_15840</name>
</gene>
<comment type="similarity">
    <text evidence="2">Belongs to the glycosyltransferase 28 family.</text>
</comment>
<feature type="domain" description="Glycosyl transferase family 28 C-terminal" evidence="5">
    <location>
        <begin position="219"/>
        <end position="373"/>
    </location>
</feature>
<dbReference type="GO" id="GO:0016020">
    <property type="term" value="C:membrane"/>
    <property type="evidence" value="ECO:0007669"/>
    <property type="project" value="UniProtKB-SubCell"/>
</dbReference>
<dbReference type="InterPro" id="IPR007235">
    <property type="entry name" value="Glyco_trans_28_C"/>
</dbReference>
<evidence type="ECO:0000259" key="6">
    <source>
        <dbReference type="Pfam" id="PF06925"/>
    </source>
</evidence>
<evidence type="ECO:0000313" key="7">
    <source>
        <dbReference type="EMBL" id="OIJ18754.1"/>
    </source>
</evidence>
<sequence>MDKATLNPRNERILLMDKKKIIIFSVSFGNGHNQVSNVLRNHLKRKEFDVEVIDTFDVINKLFHKVVLDSYLKLIRFRPSLWGKLYQYSEENPNSIFLKQFNAFLTNKLYRTLEEKKADTIITTHPIATTLLANVIRKRKVPVQLFALLTDFAVHPMSVHPEVHGYFIASEHLRYYAKLYKLNEQLFYPTGIPTLKENLLQISKKRLRKKLHLDDNKKTVLIAGGGVGLAKFTKILSGLEAFDEQLQIICVTGVNKRAMQKVKRHESKHQIRVLGFTNLFMEYLKASDVILTKAGGVTMSEALVCETPILIFQPLPGQEEQNSQFLMNYGAAIKAEVVEEIPVLLERIVFNDHYHSIMTENAKKLKQPNAAKEITEIITTSAEKIQEMENSFGV</sequence>
<dbReference type="EMBL" id="MLQS01000027">
    <property type="protein sequence ID" value="OIJ18754.1"/>
    <property type="molecule type" value="Genomic_DNA"/>
</dbReference>
<dbReference type="RefSeq" id="WP_071390669.1">
    <property type="nucleotide sequence ID" value="NZ_MLQS01000027.1"/>
</dbReference>
<dbReference type="InterPro" id="IPR009695">
    <property type="entry name" value="Diacylglyc_glucosyltr_N"/>
</dbReference>